<keyword evidence="2" id="KW-0677">Repeat</keyword>
<protein>
    <recommendedName>
        <fullName evidence="7">C3H1-type domain-containing protein</fullName>
    </recommendedName>
</protein>
<keyword evidence="1 5" id="KW-0479">Metal-binding</keyword>
<feature type="region of interest" description="Disordered" evidence="6">
    <location>
        <begin position="91"/>
        <end position="111"/>
    </location>
</feature>
<dbReference type="InterPro" id="IPR036855">
    <property type="entry name" value="Znf_CCCH_sf"/>
</dbReference>
<feature type="zinc finger region" description="C3H1-type" evidence="5">
    <location>
        <begin position="189"/>
        <end position="217"/>
    </location>
</feature>
<evidence type="ECO:0000256" key="4">
    <source>
        <dbReference type="ARBA" id="ARBA00022833"/>
    </source>
</evidence>
<accession>A0AAD1URU4</accession>
<dbReference type="PROSITE" id="PS50103">
    <property type="entry name" value="ZF_C3H1"/>
    <property type="match status" value="2"/>
</dbReference>
<reference evidence="8" key="1">
    <citation type="submission" date="2023-07" db="EMBL/GenBank/DDBJ databases">
        <authorList>
            <consortium name="AG Swart"/>
            <person name="Singh M."/>
            <person name="Singh A."/>
            <person name="Seah K."/>
            <person name="Emmerich C."/>
        </authorList>
    </citation>
    <scope>NUCLEOTIDE SEQUENCE</scope>
    <source>
        <strain evidence="8">DP1</strain>
    </source>
</reference>
<evidence type="ECO:0000256" key="2">
    <source>
        <dbReference type="ARBA" id="ARBA00022737"/>
    </source>
</evidence>
<keyword evidence="3 5" id="KW-0863">Zinc-finger</keyword>
<sequence length="357" mass="40251">MLSISSRVFVKRGDKQAKNEENSQNTTSNKQESKLAYSTTTFKPNTCKEDSEIDSKIPNGLVLHKHNSSKNLNSCQLSSTRMINNGDCASNASTTSGASLERECSSPQSSSFIQKGNCSDLSTFSQGPHNKILGESTFGSQVENPKKKTRRGGKKARLRREKEKAKTTQNENLINKTTNQDGAMKNQIKYKTELCKNWIETGKCSYSVRCMFAHGYHELSIGQSKVQEEKATKKQPCGKFHNELYCSYGSRCLYNHDKRSFHELPNCYFAKNLLNLKERMAKPWMTNKRLRVFEEITNDFNPIDDAKEDYSLDSCTKNQTLMESPAPIDECYSTASDSTDLGAEQIDDFASIMAEVF</sequence>
<dbReference type="InterPro" id="IPR000571">
    <property type="entry name" value="Znf_CCCH"/>
</dbReference>
<feature type="zinc finger region" description="C3H1-type" evidence="5">
    <location>
        <begin position="231"/>
        <end position="259"/>
    </location>
</feature>
<evidence type="ECO:0000313" key="9">
    <source>
        <dbReference type="Proteomes" id="UP001295684"/>
    </source>
</evidence>
<evidence type="ECO:0000256" key="1">
    <source>
        <dbReference type="ARBA" id="ARBA00022723"/>
    </source>
</evidence>
<evidence type="ECO:0000259" key="7">
    <source>
        <dbReference type="PROSITE" id="PS50103"/>
    </source>
</evidence>
<gene>
    <name evidence="8" type="ORF">ECRASSUSDP1_LOCUS13424</name>
</gene>
<feature type="compositionally biased region" description="Polar residues" evidence="6">
    <location>
        <begin position="22"/>
        <end position="37"/>
    </location>
</feature>
<dbReference type="SMART" id="SM00356">
    <property type="entry name" value="ZnF_C3H1"/>
    <property type="match status" value="2"/>
</dbReference>
<feature type="domain" description="C3H1-type" evidence="7">
    <location>
        <begin position="231"/>
        <end position="259"/>
    </location>
</feature>
<evidence type="ECO:0000256" key="6">
    <source>
        <dbReference type="SAM" id="MobiDB-lite"/>
    </source>
</evidence>
<evidence type="ECO:0000256" key="5">
    <source>
        <dbReference type="PROSITE-ProRule" id="PRU00723"/>
    </source>
</evidence>
<organism evidence="8 9">
    <name type="scientific">Euplotes crassus</name>
    <dbReference type="NCBI Taxonomy" id="5936"/>
    <lineage>
        <taxon>Eukaryota</taxon>
        <taxon>Sar</taxon>
        <taxon>Alveolata</taxon>
        <taxon>Ciliophora</taxon>
        <taxon>Intramacronucleata</taxon>
        <taxon>Spirotrichea</taxon>
        <taxon>Hypotrichia</taxon>
        <taxon>Euplotida</taxon>
        <taxon>Euplotidae</taxon>
        <taxon>Moneuplotes</taxon>
    </lineage>
</organism>
<dbReference type="Gene3D" id="4.10.1000.10">
    <property type="entry name" value="Zinc finger, CCCH-type"/>
    <property type="match status" value="1"/>
</dbReference>
<dbReference type="GO" id="GO:0003729">
    <property type="term" value="F:mRNA binding"/>
    <property type="evidence" value="ECO:0007669"/>
    <property type="project" value="InterPro"/>
</dbReference>
<keyword evidence="4 5" id="KW-0862">Zinc</keyword>
<feature type="region of interest" description="Disordered" evidence="6">
    <location>
        <begin position="129"/>
        <end position="168"/>
    </location>
</feature>
<dbReference type="PANTHER" id="PTHR12547:SF18">
    <property type="entry name" value="PROTEIN TIS11"/>
    <property type="match status" value="1"/>
</dbReference>
<dbReference type="PANTHER" id="PTHR12547">
    <property type="entry name" value="CCCH ZINC FINGER/TIS11-RELATED"/>
    <property type="match status" value="1"/>
</dbReference>
<feature type="region of interest" description="Disordered" evidence="6">
    <location>
        <begin position="1"/>
        <end position="37"/>
    </location>
</feature>
<comment type="caution">
    <text evidence="8">The sequence shown here is derived from an EMBL/GenBank/DDBJ whole genome shotgun (WGS) entry which is preliminary data.</text>
</comment>
<dbReference type="Pfam" id="PF00642">
    <property type="entry name" value="zf-CCCH"/>
    <property type="match status" value="1"/>
</dbReference>
<feature type="compositionally biased region" description="Basic and acidic residues" evidence="6">
    <location>
        <begin position="11"/>
        <end position="21"/>
    </location>
</feature>
<dbReference type="FunFam" id="4.10.1000.10:FF:000001">
    <property type="entry name" value="zinc finger CCCH domain-containing protein 15-like"/>
    <property type="match status" value="1"/>
</dbReference>
<dbReference type="AlphaFoldDB" id="A0AAD1URU4"/>
<keyword evidence="9" id="KW-1185">Reference proteome</keyword>
<proteinExistence type="predicted"/>
<evidence type="ECO:0000313" key="8">
    <source>
        <dbReference type="EMBL" id="CAI2372097.1"/>
    </source>
</evidence>
<dbReference type="GO" id="GO:0008270">
    <property type="term" value="F:zinc ion binding"/>
    <property type="evidence" value="ECO:0007669"/>
    <property type="project" value="UniProtKB-KW"/>
</dbReference>
<dbReference type="EMBL" id="CAMPGE010013359">
    <property type="protein sequence ID" value="CAI2372097.1"/>
    <property type="molecule type" value="Genomic_DNA"/>
</dbReference>
<feature type="domain" description="C3H1-type" evidence="7">
    <location>
        <begin position="189"/>
        <end position="217"/>
    </location>
</feature>
<name>A0AAD1URU4_EUPCR</name>
<evidence type="ECO:0000256" key="3">
    <source>
        <dbReference type="ARBA" id="ARBA00022771"/>
    </source>
</evidence>
<dbReference type="SUPFAM" id="SSF90229">
    <property type="entry name" value="CCCH zinc finger"/>
    <property type="match status" value="2"/>
</dbReference>
<dbReference type="Proteomes" id="UP001295684">
    <property type="component" value="Unassembled WGS sequence"/>
</dbReference>
<feature type="compositionally biased region" description="Basic residues" evidence="6">
    <location>
        <begin position="147"/>
        <end position="159"/>
    </location>
</feature>
<dbReference type="InterPro" id="IPR045877">
    <property type="entry name" value="ZFP36-like"/>
</dbReference>